<dbReference type="EMBL" id="JAIWYP010000011">
    <property type="protein sequence ID" value="KAH3733968.1"/>
    <property type="molecule type" value="Genomic_DNA"/>
</dbReference>
<evidence type="ECO:0000256" key="1">
    <source>
        <dbReference type="SAM" id="MobiDB-lite"/>
    </source>
</evidence>
<organism evidence="2 3">
    <name type="scientific">Dreissena polymorpha</name>
    <name type="common">Zebra mussel</name>
    <name type="synonym">Mytilus polymorpha</name>
    <dbReference type="NCBI Taxonomy" id="45954"/>
    <lineage>
        <taxon>Eukaryota</taxon>
        <taxon>Metazoa</taxon>
        <taxon>Spiralia</taxon>
        <taxon>Lophotrochozoa</taxon>
        <taxon>Mollusca</taxon>
        <taxon>Bivalvia</taxon>
        <taxon>Autobranchia</taxon>
        <taxon>Heteroconchia</taxon>
        <taxon>Euheterodonta</taxon>
        <taxon>Imparidentia</taxon>
        <taxon>Neoheterodontei</taxon>
        <taxon>Myida</taxon>
        <taxon>Dreissenoidea</taxon>
        <taxon>Dreissenidae</taxon>
        <taxon>Dreissena</taxon>
    </lineage>
</organism>
<feature type="compositionally biased region" description="Basic and acidic residues" evidence="1">
    <location>
        <begin position="9"/>
        <end position="19"/>
    </location>
</feature>
<reference evidence="2" key="1">
    <citation type="journal article" date="2019" name="bioRxiv">
        <title>The Genome of the Zebra Mussel, Dreissena polymorpha: A Resource for Invasive Species Research.</title>
        <authorList>
            <person name="McCartney M.A."/>
            <person name="Auch B."/>
            <person name="Kono T."/>
            <person name="Mallez S."/>
            <person name="Zhang Y."/>
            <person name="Obille A."/>
            <person name="Becker A."/>
            <person name="Abrahante J.E."/>
            <person name="Garbe J."/>
            <person name="Badalamenti J.P."/>
            <person name="Herman A."/>
            <person name="Mangelson H."/>
            <person name="Liachko I."/>
            <person name="Sullivan S."/>
            <person name="Sone E.D."/>
            <person name="Koren S."/>
            <person name="Silverstein K.A.T."/>
            <person name="Beckman K.B."/>
            <person name="Gohl D.M."/>
        </authorList>
    </citation>
    <scope>NUCLEOTIDE SEQUENCE</scope>
    <source>
        <strain evidence="2">Duluth1</strain>
        <tissue evidence="2">Whole animal</tissue>
    </source>
</reference>
<sequence>MDSDLMAVEELKPEGEGSRPSRSWAEQMEDREKVWASAAQRIIAERSGKILTTCIPDVQVIDTMHRDADKKSVDSVLNS</sequence>
<gene>
    <name evidence="2" type="ORF">DPMN_040407</name>
</gene>
<proteinExistence type="predicted"/>
<evidence type="ECO:0000313" key="2">
    <source>
        <dbReference type="EMBL" id="KAH3733968.1"/>
    </source>
</evidence>
<comment type="caution">
    <text evidence="2">The sequence shown here is derived from an EMBL/GenBank/DDBJ whole genome shotgun (WGS) entry which is preliminary data.</text>
</comment>
<dbReference type="AlphaFoldDB" id="A0A9D4CY63"/>
<name>A0A9D4CY63_DREPO</name>
<dbReference type="Proteomes" id="UP000828390">
    <property type="component" value="Unassembled WGS sequence"/>
</dbReference>
<keyword evidence="3" id="KW-1185">Reference proteome</keyword>
<feature type="region of interest" description="Disordered" evidence="1">
    <location>
        <begin position="1"/>
        <end position="25"/>
    </location>
</feature>
<evidence type="ECO:0000313" key="3">
    <source>
        <dbReference type="Proteomes" id="UP000828390"/>
    </source>
</evidence>
<reference evidence="2" key="2">
    <citation type="submission" date="2020-11" db="EMBL/GenBank/DDBJ databases">
        <authorList>
            <person name="McCartney M.A."/>
            <person name="Auch B."/>
            <person name="Kono T."/>
            <person name="Mallez S."/>
            <person name="Becker A."/>
            <person name="Gohl D.M."/>
            <person name="Silverstein K.A.T."/>
            <person name="Koren S."/>
            <person name="Bechman K.B."/>
            <person name="Herman A."/>
            <person name="Abrahante J.E."/>
            <person name="Garbe J."/>
        </authorList>
    </citation>
    <scope>NUCLEOTIDE SEQUENCE</scope>
    <source>
        <strain evidence="2">Duluth1</strain>
        <tissue evidence="2">Whole animal</tissue>
    </source>
</reference>
<accession>A0A9D4CY63</accession>
<protein>
    <submittedName>
        <fullName evidence="2">Uncharacterized protein</fullName>
    </submittedName>
</protein>